<organism evidence="1 2">
    <name type="scientific">Hydrocarboniclastica marina</name>
    <dbReference type="NCBI Taxonomy" id="2259620"/>
    <lineage>
        <taxon>Bacteria</taxon>
        <taxon>Pseudomonadati</taxon>
        <taxon>Pseudomonadota</taxon>
        <taxon>Gammaproteobacteria</taxon>
        <taxon>Alteromonadales</taxon>
        <taxon>Alteromonadaceae</taxon>
        <taxon>Hydrocarboniclastica</taxon>
    </lineage>
</organism>
<gene>
    <name evidence="1" type="ORF">soil367_17620</name>
</gene>
<accession>A0A4P7XL72</accession>
<sequence length="128" mass="14082">MSRKLISSGSEFEAKIGYSRAVADGDYVFVSGTTGFDYDTMSISDSVAEQANQCFVNIEKALAEAGSNVSDIVRVTYILPNRDDFEPCWPVFAKWLGDVRPAATVFEARLLNDDMKIEIQVTAKKAQA</sequence>
<protein>
    <submittedName>
        <fullName evidence="1">RidA family protein</fullName>
    </submittedName>
</protein>
<dbReference type="PANTHER" id="PTHR43857:SF1">
    <property type="entry name" value="YJGH FAMILY PROTEIN"/>
    <property type="match status" value="1"/>
</dbReference>
<dbReference type="OrthoDB" id="9799840at2"/>
<dbReference type="KEGG" id="hmi:soil367_17620"/>
<evidence type="ECO:0000313" key="1">
    <source>
        <dbReference type="EMBL" id="QCF27593.1"/>
    </source>
</evidence>
<dbReference type="Pfam" id="PF01042">
    <property type="entry name" value="Ribonuc_L-PSP"/>
    <property type="match status" value="1"/>
</dbReference>
<dbReference type="EMBL" id="CP031093">
    <property type="protein sequence ID" value="QCF27593.1"/>
    <property type="molecule type" value="Genomic_DNA"/>
</dbReference>
<dbReference type="SUPFAM" id="SSF55298">
    <property type="entry name" value="YjgF-like"/>
    <property type="match status" value="1"/>
</dbReference>
<evidence type="ECO:0000313" key="2">
    <source>
        <dbReference type="Proteomes" id="UP000298049"/>
    </source>
</evidence>
<dbReference type="InterPro" id="IPR035959">
    <property type="entry name" value="RutC-like_sf"/>
</dbReference>
<dbReference type="Gene3D" id="3.30.1330.40">
    <property type="entry name" value="RutC-like"/>
    <property type="match status" value="1"/>
</dbReference>
<dbReference type="PANTHER" id="PTHR43857">
    <property type="entry name" value="BLR7761 PROTEIN"/>
    <property type="match status" value="1"/>
</dbReference>
<dbReference type="RefSeq" id="WP_136550305.1">
    <property type="nucleotide sequence ID" value="NZ_CP031093.1"/>
</dbReference>
<dbReference type="CDD" id="cd06154">
    <property type="entry name" value="YjgF_YER057c_UK114_like_6"/>
    <property type="match status" value="1"/>
</dbReference>
<keyword evidence="2" id="KW-1185">Reference proteome</keyword>
<proteinExistence type="predicted"/>
<reference evidence="1 2" key="1">
    <citation type="submission" date="2018-07" db="EMBL/GenBank/DDBJ databases">
        <title>Marsedoiliclastica nanhaica gen. nov. sp. nov., a novel marine hydrocarbonoclastic bacterium isolated from an in-situ enriched hydrocarbon-degrading consortium in deep-sea sediment.</title>
        <authorList>
            <person name="Dong C."/>
            <person name="Ma T."/>
            <person name="Liu R."/>
            <person name="Shao Z."/>
        </authorList>
    </citation>
    <scope>NUCLEOTIDE SEQUENCE [LARGE SCALE GENOMIC DNA]</scope>
    <source>
        <strain evidence="2">soil36-7</strain>
    </source>
</reference>
<dbReference type="Proteomes" id="UP000298049">
    <property type="component" value="Chromosome"/>
</dbReference>
<name>A0A4P7XL72_9ALTE</name>
<dbReference type="AlphaFoldDB" id="A0A4P7XL72"/>
<dbReference type="InterPro" id="IPR006175">
    <property type="entry name" value="YjgF/YER057c/UK114"/>
</dbReference>